<gene>
    <name evidence="4" type="ORF">ACFW6T_24900</name>
</gene>
<evidence type="ECO:0000313" key="5">
    <source>
        <dbReference type="Proteomes" id="UP001599542"/>
    </source>
</evidence>
<sequence length="446" mass="46737">MRTLLRRCRAAGPAALLAVLLGLLTALVPAAPASASGLNDAADAMKRVQLYVDPSMSGRFPAEQADGLAEKLKDVDKPIYVAVLPDSAAYPTKNLFVDLRTKVGAEGVYAIWRGDQFQAQSTGPEVLDQATARNLAGAAYRSNGGDIDATLNEFVDGAAAKTAGVGPQHSTSIAWVLVPVLLVVLLGAGAVLLRRRARRRKEEKARDELARLRTVVDEDITAFGEELDRLDFDPGAPDADDAQRTDYTAALDAYDHAKRTMDAAQRPADVRPVTEALEQGRFALATLAARREGRPLPERRVPCFFDPRHGPSTTDVPWAPPGGAPRPVPACADDAARISGGRDPHVRTVETADGHHQPYWNAGPAYSPWAGGYFGGGLLPGLLVGTVLGSALATPGYAYADDQGGADGQGGGEYAGDDFDPDAGGSDFGGDDFGGFGGDDFGGFGG</sequence>
<proteinExistence type="predicted"/>
<dbReference type="RefSeq" id="WP_380325691.1">
    <property type="nucleotide sequence ID" value="NZ_JBHYPW010000030.1"/>
</dbReference>
<evidence type="ECO:0000256" key="1">
    <source>
        <dbReference type="SAM" id="MobiDB-lite"/>
    </source>
</evidence>
<keyword evidence="2" id="KW-0812">Transmembrane</keyword>
<organism evidence="4 5">
    <name type="scientific">Kitasatospora phosalacinea</name>
    <dbReference type="NCBI Taxonomy" id="2065"/>
    <lineage>
        <taxon>Bacteria</taxon>
        <taxon>Bacillati</taxon>
        <taxon>Actinomycetota</taxon>
        <taxon>Actinomycetes</taxon>
        <taxon>Kitasatosporales</taxon>
        <taxon>Streptomycetaceae</taxon>
        <taxon>Kitasatospora</taxon>
    </lineage>
</organism>
<feature type="transmembrane region" description="Helical" evidence="2">
    <location>
        <begin position="173"/>
        <end position="193"/>
    </location>
</feature>
<evidence type="ECO:0000256" key="3">
    <source>
        <dbReference type="SAM" id="SignalP"/>
    </source>
</evidence>
<dbReference type="Proteomes" id="UP001599542">
    <property type="component" value="Unassembled WGS sequence"/>
</dbReference>
<evidence type="ECO:0000313" key="4">
    <source>
        <dbReference type="EMBL" id="MFE1355232.1"/>
    </source>
</evidence>
<evidence type="ECO:0000256" key="2">
    <source>
        <dbReference type="SAM" id="Phobius"/>
    </source>
</evidence>
<name>A0ABW6GR45_9ACTN</name>
<feature type="signal peptide" evidence="3">
    <location>
        <begin position="1"/>
        <end position="35"/>
    </location>
</feature>
<protein>
    <recommendedName>
        <fullName evidence="6">TPM domain-containing protein</fullName>
    </recommendedName>
</protein>
<feature type="compositionally biased region" description="Gly residues" evidence="1">
    <location>
        <begin position="405"/>
        <end position="414"/>
    </location>
</feature>
<evidence type="ECO:0008006" key="6">
    <source>
        <dbReference type="Google" id="ProtNLM"/>
    </source>
</evidence>
<comment type="caution">
    <text evidence="4">The sequence shown here is derived from an EMBL/GenBank/DDBJ whole genome shotgun (WGS) entry which is preliminary data.</text>
</comment>
<feature type="region of interest" description="Disordered" evidence="1">
    <location>
        <begin position="300"/>
        <end position="321"/>
    </location>
</feature>
<keyword evidence="3" id="KW-0732">Signal</keyword>
<feature type="chain" id="PRO_5045537512" description="TPM domain-containing protein" evidence="3">
    <location>
        <begin position="36"/>
        <end position="446"/>
    </location>
</feature>
<feature type="compositionally biased region" description="Gly residues" evidence="1">
    <location>
        <begin position="426"/>
        <end position="446"/>
    </location>
</feature>
<reference evidence="4 5" key="1">
    <citation type="submission" date="2024-09" db="EMBL/GenBank/DDBJ databases">
        <title>The Natural Products Discovery Center: Release of the First 8490 Sequenced Strains for Exploring Actinobacteria Biosynthetic Diversity.</title>
        <authorList>
            <person name="Kalkreuter E."/>
            <person name="Kautsar S.A."/>
            <person name="Yang D."/>
            <person name="Bader C.D."/>
            <person name="Teijaro C.N."/>
            <person name="Fluegel L."/>
            <person name="Davis C.M."/>
            <person name="Simpson J.R."/>
            <person name="Lauterbach L."/>
            <person name="Steele A.D."/>
            <person name="Gui C."/>
            <person name="Meng S."/>
            <person name="Li G."/>
            <person name="Viehrig K."/>
            <person name="Ye F."/>
            <person name="Su P."/>
            <person name="Kiefer A.F."/>
            <person name="Nichols A."/>
            <person name="Cepeda A.J."/>
            <person name="Yan W."/>
            <person name="Fan B."/>
            <person name="Jiang Y."/>
            <person name="Adhikari A."/>
            <person name="Zheng C.-J."/>
            <person name="Schuster L."/>
            <person name="Cowan T.M."/>
            <person name="Smanski M.J."/>
            <person name="Chevrette M.G."/>
            <person name="De Carvalho L.P.S."/>
            <person name="Shen B."/>
        </authorList>
    </citation>
    <scope>NUCLEOTIDE SEQUENCE [LARGE SCALE GENOMIC DNA]</scope>
    <source>
        <strain evidence="4 5">NPDC058753</strain>
    </source>
</reference>
<feature type="compositionally biased region" description="Basic and acidic residues" evidence="1">
    <location>
        <begin position="300"/>
        <end position="309"/>
    </location>
</feature>
<keyword evidence="2" id="KW-1133">Transmembrane helix</keyword>
<dbReference type="EMBL" id="JBHYPX010000057">
    <property type="protein sequence ID" value="MFE1355232.1"/>
    <property type="molecule type" value="Genomic_DNA"/>
</dbReference>
<feature type="region of interest" description="Disordered" evidence="1">
    <location>
        <begin position="403"/>
        <end position="446"/>
    </location>
</feature>
<accession>A0ABW6GR45</accession>
<keyword evidence="5" id="KW-1185">Reference proteome</keyword>
<keyword evidence="2" id="KW-0472">Membrane</keyword>